<name>A0A366HYZ6_9GAMM</name>
<dbReference type="EMBL" id="QNRY01000052">
    <property type="protein sequence ID" value="RBP58296.1"/>
    <property type="molecule type" value="Genomic_DNA"/>
</dbReference>
<feature type="transmembrane region" description="Helical" evidence="1">
    <location>
        <begin position="49"/>
        <end position="75"/>
    </location>
</feature>
<comment type="caution">
    <text evidence="2">The sequence shown here is derived from an EMBL/GenBank/DDBJ whole genome shotgun (WGS) entry which is preliminary data.</text>
</comment>
<sequence length="131" mass="14478">MTDKQRQGPASGAIAFAQRIISILVSMVETRVRLAVIELEEEKTNLIQLLIMVGLTLLFATFGLMTLIASIVLGIEPQYRLFALGCITATLLGLALIIGIWVLVKVRKSTLLKATRKELETDRALLEDKLK</sequence>
<gene>
    <name evidence="2" type="ORF">DES54_1527</name>
</gene>
<feature type="transmembrane region" description="Helical" evidence="1">
    <location>
        <begin position="81"/>
        <end position="104"/>
    </location>
</feature>
<evidence type="ECO:0000313" key="2">
    <source>
        <dbReference type="EMBL" id="RBP58296.1"/>
    </source>
</evidence>
<organism evidence="2 3">
    <name type="scientific">Brenneria salicis ATCC 15712 = DSM 30166</name>
    <dbReference type="NCBI Taxonomy" id="714314"/>
    <lineage>
        <taxon>Bacteria</taxon>
        <taxon>Pseudomonadati</taxon>
        <taxon>Pseudomonadota</taxon>
        <taxon>Gammaproteobacteria</taxon>
        <taxon>Enterobacterales</taxon>
        <taxon>Pectobacteriaceae</taxon>
        <taxon>Brenneria</taxon>
    </lineage>
</organism>
<protein>
    <submittedName>
        <fullName evidence="2">Putative membrane protein YqjE</fullName>
    </submittedName>
</protein>
<dbReference type="OrthoDB" id="6505013at2"/>
<dbReference type="Pfam" id="PF07332">
    <property type="entry name" value="Phage_holin_3_6"/>
    <property type="match status" value="1"/>
</dbReference>
<reference evidence="2 3" key="1">
    <citation type="submission" date="2018-06" db="EMBL/GenBank/DDBJ databases">
        <title>Genomic Encyclopedia of Type Strains, Phase IV (KMG-IV): sequencing the most valuable type-strain genomes for metagenomic binning, comparative biology and taxonomic classification.</title>
        <authorList>
            <person name="Goeker M."/>
        </authorList>
    </citation>
    <scope>NUCLEOTIDE SEQUENCE [LARGE SCALE GENOMIC DNA]</scope>
    <source>
        <strain evidence="2 3">DSM 30166</strain>
    </source>
</reference>
<proteinExistence type="predicted"/>
<keyword evidence="1" id="KW-0812">Transmembrane</keyword>
<dbReference type="InterPro" id="IPR009937">
    <property type="entry name" value="Phage_holin_3_6"/>
</dbReference>
<evidence type="ECO:0000313" key="3">
    <source>
        <dbReference type="Proteomes" id="UP000253046"/>
    </source>
</evidence>
<dbReference type="AlphaFoldDB" id="A0A366HYZ6"/>
<keyword evidence="1" id="KW-1133">Transmembrane helix</keyword>
<keyword evidence="1" id="KW-0472">Membrane</keyword>
<keyword evidence="3" id="KW-1185">Reference proteome</keyword>
<dbReference type="RefSeq" id="WP_113869119.1">
    <property type="nucleotide sequence ID" value="NZ_AGJP01000001.1"/>
</dbReference>
<dbReference type="Proteomes" id="UP000253046">
    <property type="component" value="Unassembled WGS sequence"/>
</dbReference>
<accession>A0A366HYZ6</accession>
<evidence type="ECO:0000256" key="1">
    <source>
        <dbReference type="SAM" id="Phobius"/>
    </source>
</evidence>